<evidence type="ECO:0000313" key="12">
    <source>
        <dbReference type="EMBL" id="MDQ2070564.1"/>
    </source>
</evidence>
<evidence type="ECO:0000256" key="8">
    <source>
        <dbReference type="ARBA" id="ARBA00023004"/>
    </source>
</evidence>
<sequence>MAATVQALQNGPQTCTRLDPYPSRRTSPQTPFPRLDPVVYGGQHDGPLDNRQLTQYEQDGFLFMPGLFSPSEISMLRNELNRLDARPDNRERPEVITEADSQSIRSVFAIHRHQSPLGRLCRDPRLLAIARQLLGSGVYIHQSRINYKPGFRGREFYWHSDFETWHSEDGMPRMRAVSCSVLFTDNNACNGGLMLIPGSHHQFIPCQGSTPDNNHLSSLQKQTTGVPDEVTLAHLVETHGIRCPEGPAGSVLFFECNTLHGSNGNITPQPRSNAFFVYNSIHNRLTSPYAAPQPRPGWLAERELTTPIVSL</sequence>
<feature type="compositionally biased region" description="Polar residues" evidence="11">
    <location>
        <begin position="1"/>
        <end position="16"/>
    </location>
</feature>
<dbReference type="EMBL" id="JAVDDT010000008">
    <property type="protein sequence ID" value="MDQ2070564.1"/>
    <property type="molecule type" value="Genomic_DNA"/>
</dbReference>
<evidence type="ECO:0000256" key="11">
    <source>
        <dbReference type="SAM" id="MobiDB-lite"/>
    </source>
</evidence>
<dbReference type="PANTHER" id="PTHR20883:SF48">
    <property type="entry name" value="ECTOINE DIOXYGENASE"/>
    <property type="match status" value="1"/>
</dbReference>
<dbReference type="GO" id="GO:0016491">
    <property type="term" value="F:oxidoreductase activity"/>
    <property type="evidence" value="ECO:0007669"/>
    <property type="project" value="UniProtKB-KW"/>
</dbReference>
<reference evidence="12 13" key="1">
    <citation type="submission" date="2023-08" db="EMBL/GenBank/DDBJ databases">
        <title>Whole-genome sequencing of halo(alkali)philic microorganisms from hypersaline lakes.</title>
        <authorList>
            <person name="Sorokin D.Y."/>
            <person name="Abbas B."/>
            <person name="Merkel A.Y."/>
        </authorList>
    </citation>
    <scope>NUCLEOTIDE SEQUENCE [LARGE SCALE GENOMIC DNA]</scope>
    <source>
        <strain evidence="12 13">AB-CW4</strain>
    </source>
</reference>
<accession>A0ABU0W948</accession>
<evidence type="ECO:0000256" key="10">
    <source>
        <dbReference type="NCBIfam" id="TIGR02408"/>
    </source>
</evidence>
<evidence type="ECO:0000256" key="6">
    <source>
        <dbReference type="ARBA" id="ARBA00022964"/>
    </source>
</evidence>
<evidence type="ECO:0000256" key="5">
    <source>
        <dbReference type="ARBA" id="ARBA00022723"/>
    </source>
</evidence>
<keyword evidence="5" id="KW-0479">Metal-binding</keyword>
<name>A0ABU0W948_9GAMM</name>
<evidence type="ECO:0000256" key="4">
    <source>
        <dbReference type="ARBA" id="ARBA00011738"/>
    </source>
</evidence>
<keyword evidence="13" id="KW-1185">Reference proteome</keyword>
<evidence type="ECO:0000256" key="7">
    <source>
        <dbReference type="ARBA" id="ARBA00023002"/>
    </source>
</evidence>
<evidence type="ECO:0000256" key="1">
    <source>
        <dbReference type="ARBA" id="ARBA00001954"/>
    </source>
</evidence>
<dbReference type="InterPro" id="IPR008775">
    <property type="entry name" value="Phytyl_CoA_dOase-like"/>
</dbReference>
<dbReference type="Pfam" id="PF05721">
    <property type="entry name" value="PhyH"/>
    <property type="match status" value="1"/>
</dbReference>
<dbReference type="SUPFAM" id="SSF51197">
    <property type="entry name" value="Clavaminate synthase-like"/>
    <property type="match status" value="1"/>
</dbReference>
<gene>
    <name evidence="12" type="primary">thpD</name>
    <name evidence="12" type="ORF">RBH19_11830</name>
</gene>
<comment type="function">
    <text evidence="2">Involved in the biosynthesis of 5-hydroxyectoine, called compatible solute, which helps organisms to survive extreme osmotic stress by acting as a highly soluble organic osmolyte. Catalyzes the 2-oxoglutarate-dependent selective hydroxylation of L-ectoine to yield (4S,5S)-5-hydroxyectoine.</text>
</comment>
<organism evidence="12 13">
    <name type="scientific">Natronospira bacteriovora</name>
    <dbReference type="NCBI Taxonomy" id="3069753"/>
    <lineage>
        <taxon>Bacteria</taxon>
        <taxon>Pseudomonadati</taxon>
        <taxon>Pseudomonadota</taxon>
        <taxon>Gammaproteobacteria</taxon>
        <taxon>Natronospirales</taxon>
        <taxon>Natronospiraceae</taxon>
        <taxon>Natronospira</taxon>
    </lineage>
</organism>
<dbReference type="NCBIfam" id="TIGR02408">
    <property type="entry name" value="ectoine_ThpD"/>
    <property type="match status" value="1"/>
</dbReference>
<dbReference type="Gene3D" id="2.60.120.620">
    <property type="entry name" value="q2cbj1_9rhob like domain"/>
    <property type="match status" value="1"/>
</dbReference>
<comment type="catalytic activity">
    <reaction evidence="9">
        <text>L-ectoine + 2-oxoglutarate + O2 = 5-hydroxyectoine + succinate + CO2</text>
        <dbReference type="Rhea" id="RHEA:45740"/>
        <dbReference type="ChEBI" id="CHEBI:15379"/>
        <dbReference type="ChEBI" id="CHEBI:16526"/>
        <dbReference type="ChEBI" id="CHEBI:16810"/>
        <dbReference type="ChEBI" id="CHEBI:30031"/>
        <dbReference type="ChEBI" id="CHEBI:58515"/>
        <dbReference type="ChEBI" id="CHEBI:85413"/>
        <dbReference type="EC" id="1.14.11.55"/>
    </reaction>
</comment>
<proteinExistence type="inferred from homology"/>
<protein>
    <recommendedName>
        <fullName evidence="10">Ectoine hydroxylase</fullName>
        <ecNumber evidence="10">1.14.11.55</ecNumber>
    </recommendedName>
</protein>
<dbReference type="Proteomes" id="UP001239019">
    <property type="component" value="Unassembled WGS sequence"/>
</dbReference>
<evidence type="ECO:0000256" key="2">
    <source>
        <dbReference type="ARBA" id="ARBA00004063"/>
    </source>
</evidence>
<keyword evidence="6" id="KW-0223">Dioxygenase</keyword>
<comment type="subunit">
    <text evidence="4">Homodimer.</text>
</comment>
<evidence type="ECO:0000313" key="13">
    <source>
        <dbReference type="Proteomes" id="UP001239019"/>
    </source>
</evidence>
<comment type="cofactor">
    <cofactor evidence="1">
        <name>Fe(2+)</name>
        <dbReference type="ChEBI" id="CHEBI:29033"/>
    </cofactor>
</comment>
<dbReference type="InterPro" id="IPR012774">
    <property type="entry name" value="EctD"/>
</dbReference>
<dbReference type="EC" id="1.14.11.55" evidence="10"/>
<evidence type="ECO:0000256" key="3">
    <source>
        <dbReference type="ARBA" id="ARBA00007851"/>
    </source>
</evidence>
<feature type="region of interest" description="Disordered" evidence="11">
    <location>
        <begin position="1"/>
        <end position="37"/>
    </location>
</feature>
<comment type="similarity">
    <text evidence="3">Belongs to the PhyH family. EctD subfamily.</text>
</comment>
<evidence type="ECO:0000256" key="9">
    <source>
        <dbReference type="ARBA" id="ARBA00049228"/>
    </source>
</evidence>
<keyword evidence="8" id="KW-0408">Iron</keyword>
<dbReference type="PANTHER" id="PTHR20883">
    <property type="entry name" value="PHYTANOYL-COA DIOXYGENASE DOMAIN CONTAINING 1"/>
    <property type="match status" value="1"/>
</dbReference>
<keyword evidence="7 12" id="KW-0560">Oxidoreductase</keyword>
<dbReference type="RefSeq" id="WP_306729062.1">
    <property type="nucleotide sequence ID" value="NZ_JAVDDT010000008.1"/>
</dbReference>
<comment type="caution">
    <text evidence="12">The sequence shown here is derived from an EMBL/GenBank/DDBJ whole genome shotgun (WGS) entry which is preliminary data.</text>
</comment>